<evidence type="ECO:0000256" key="5">
    <source>
        <dbReference type="PROSITE-ProRule" id="PRU10038"/>
    </source>
</evidence>
<evidence type="ECO:0000313" key="7">
    <source>
        <dbReference type="Ensembl" id="ENSSSUP00005022163.1"/>
    </source>
</evidence>
<dbReference type="Ensembl" id="ENSSSUT00005025390.1">
    <property type="protein sequence ID" value="ENSSSUP00005022163.1"/>
    <property type="gene ID" value="ENSSSUG00005014385.1"/>
</dbReference>
<feature type="active site" evidence="4 5">
    <location>
        <position position="180"/>
    </location>
</feature>
<organism evidence="7 8">
    <name type="scientific">Suricata suricatta</name>
    <name type="common">Meerkat</name>
    <dbReference type="NCBI Taxonomy" id="37032"/>
    <lineage>
        <taxon>Eukaryota</taxon>
        <taxon>Metazoa</taxon>
        <taxon>Chordata</taxon>
        <taxon>Craniata</taxon>
        <taxon>Vertebrata</taxon>
        <taxon>Euteleostomi</taxon>
        <taxon>Mammalia</taxon>
        <taxon>Eutheria</taxon>
        <taxon>Laurasiatheria</taxon>
        <taxon>Carnivora</taxon>
        <taxon>Feliformia</taxon>
        <taxon>Herpestidae</taxon>
        <taxon>Suricata</taxon>
    </lineage>
</organism>
<dbReference type="Proteomes" id="UP000472268">
    <property type="component" value="Chromosome 5"/>
</dbReference>
<dbReference type="GO" id="GO:0052689">
    <property type="term" value="F:carboxylic ester hydrolase activity"/>
    <property type="evidence" value="ECO:0007669"/>
    <property type="project" value="InterPro"/>
</dbReference>
<keyword evidence="3" id="KW-1015">Disulfide bond</keyword>
<dbReference type="AlphaFoldDB" id="A0A673U9J8"/>
<name>A0A673U9J8_SURSU</name>
<protein>
    <recommendedName>
        <fullName evidence="6">Alpha/beta hydrolase fold-3 domain-containing protein</fullName>
    </recommendedName>
</protein>
<dbReference type="PIRSF" id="PIRSF037251">
    <property type="entry name" value="Arylacetamide_deacetylase"/>
    <property type="match status" value="1"/>
</dbReference>
<evidence type="ECO:0000256" key="4">
    <source>
        <dbReference type="PIRSR" id="PIRSR037251-1"/>
    </source>
</evidence>
<evidence type="ECO:0000256" key="1">
    <source>
        <dbReference type="ARBA" id="ARBA00010515"/>
    </source>
</evidence>
<evidence type="ECO:0000259" key="6">
    <source>
        <dbReference type="Pfam" id="PF07859"/>
    </source>
</evidence>
<dbReference type="SUPFAM" id="SSF53474">
    <property type="entry name" value="alpha/beta-Hydrolases"/>
    <property type="match status" value="1"/>
</dbReference>
<dbReference type="InterPro" id="IPR029058">
    <property type="entry name" value="AB_hydrolase_fold"/>
</dbReference>
<dbReference type="InterPro" id="IPR017157">
    <property type="entry name" value="Arylacetamide_deacetylase"/>
</dbReference>
<dbReference type="Gene3D" id="3.40.50.1820">
    <property type="entry name" value="alpha/beta hydrolase"/>
    <property type="match status" value="1"/>
</dbReference>
<dbReference type="InterPro" id="IPR013094">
    <property type="entry name" value="AB_hydrolase_3"/>
</dbReference>
<feature type="domain" description="Alpha/beta hydrolase fold-3" evidence="6">
    <location>
        <begin position="307"/>
        <end position="364"/>
    </location>
</feature>
<dbReference type="OMA" id="FAYYIYI"/>
<comment type="similarity">
    <text evidence="1">Belongs to the 'GDXG' lipolytic enzyme family.</text>
</comment>
<dbReference type="InterPro" id="IPR050300">
    <property type="entry name" value="GDXG_lipolytic_enzyme"/>
</dbReference>
<evidence type="ECO:0000256" key="3">
    <source>
        <dbReference type="ARBA" id="ARBA00023157"/>
    </source>
</evidence>
<dbReference type="InterPro" id="IPR033140">
    <property type="entry name" value="Lipase_GDXG_put_SER_AS"/>
</dbReference>
<sequence>MGHILCFQYSGKLLNQFYFYTPLPENIEEPWKIVVIDALVKMTSLTSFGRYLICKHFLLVCCYPFYEPISDENVTVMDTNFTDIPVRLYLPKRKSKSQRRAVIFIHGGAFVLGSCKQKAWDFLNRWTANRLGAVVVGVDSLYQFPVSYEDAMSPVKFFLQDKILAKYRVDPSRICISGDSSGALLATKATQLVQNDPKFKNKIKAQALIYPALQIVDTLTPSYREYAHGPILPMDFAIKIGSLYLSKDKALFQAFRENQHMPHGSRHLFTLVNWSTLLPEKYRRNHIYTEPILGRHNFSYPLLLDSRISALLVNDSQLQSLPLTYILTCEHDILRDDGLVYVSRLRNAGVNISHDHIEDGVHGAISLMTIPFYLRVGIRIGEKYISWLDENL</sequence>
<reference evidence="7 8" key="1">
    <citation type="submission" date="2019-05" db="EMBL/GenBank/DDBJ databases">
        <title>A Chromosome-scale Meerkat (S. suricatta) Genome Assembly.</title>
        <authorList>
            <person name="Dudchenko O."/>
            <person name="Lieberman Aiden E."/>
            <person name="Tung J."/>
            <person name="Barreiro L.B."/>
            <person name="Clutton-Brock T.H."/>
        </authorList>
    </citation>
    <scope>NUCLEOTIDE SEQUENCE [LARGE SCALE GENOMIC DNA]</scope>
</reference>
<dbReference type="PANTHER" id="PTHR48081:SF28">
    <property type="entry name" value="ALPHA_BETA HYDROLASE FOLD-3 DOMAIN-CONTAINING PROTEIN"/>
    <property type="match status" value="1"/>
</dbReference>
<reference evidence="7" key="3">
    <citation type="submission" date="2025-09" db="UniProtKB">
        <authorList>
            <consortium name="Ensembl"/>
        </authorList>
    </citation>
    <scope>IDENTIFICATION</scope>
</reference>
<keyword evidence="8" id="KW-1185">Reference proteome</keyword>
<dbReference type="PROSITE" id="PS01174">
    <property type="entry name" value="LIPASE_GDXG_SER"/>
    <property type="match status" value="1"/>
</dbReference>
<feature type="domain" description="Alpha/beta hydrolase fold-3" evidence="6">
    <location>
        <begin position="102"/>
        <end position="248"/>
    </location>
</feature>
<dbReference type="GO" id="GO:0016020">
    <property type="term" value="C:membrane"/>
    <property type="evidence" value="ECO:0007669"/>
    <property type="project" value="InterPro"/>
</dbReference>
<evidence type="ECO:0000256" key="2">
    <source>
        <dbReference type="ARBA" id="ARBA00022801"/>
    </source>
</evidence>
<feature type="active site" evidence="4">
    <location>
        <position position="362"/>
    </location>
</feature>
<dbReference type="PANTHER" id="PTHR48081">
    <property type="entry name" value="AB HYDROLASE SUPERFAMILY PROTEIN C4A8.06C"/>
    <property type="match status" value="1"/>
</dbReference>
<reference evidence="7" key="2">
    <citation type="submission" date="2025-08" db="UniProtKB">
        <authorList>
            <consortium name="Ensembl"/>
        </authorList>
    </citation>
    <scope>IDENTIFICATION</scope>
</reference>
<keyword evidence="2" id="KW-0378">Hydrolase</keyword>
<proteinExistence type="inferred from homology"/>
<evidence type="ECO:0000313" key="8">
    <source>
        <dbReference type="Proteomes" id="UP000472268"/>
    </source>
</evidence>
<dbReference type="Pfam" id="PF07859">
    <property type="entry name" value="Abhydrolase_3"/>
    <property type="match status" value="2"/>
</dbReference>
<accession>A0A673U9J8</accession>
<feature type="active site" evidence="4">
    <location>
        <position position="332"/>
    </location>
</feature>